<proteinExistence type="predicted"/>
<organism evidence="1 2">
    <name type="scientific">Dermacentor silvarum</name>
    <name type="common">Tick</name>
    <dbReference type="NCBI Taxonomy" id="543639"/>
    <lineage>
        <taxon>Eukaryota</taxon>
        <taxon>Metazoa</taxon>
        <taxon>Ecdysozoa</taxon>
        <taxon>Arthropoda</taxon>
        <taxon>Chelicerata</taxon>
        <taxon>Arachnida</taxon>
        <taxon>Acari</taxon>
        <taxon>Parasitiformes</taxon>
        <taxon>Ixodida</taxon>
        <taxon>Ixodoidea</taxon>
        <taxon>Ixodidae</taxon>
        <taxon>Rhipicephalinae</taxon>
        <taxon>Dermacentor</taxon>
    </lineage>
</organism>
<reference evidence="1" key="1">
    <citation type="submission" date="2020-05" db="EMBL/GenBank/DDBJ databases">
        <title>Large-scale comparative analyses of tick genomes elucidate their genetic diversity and vector capacities.</title>
        <authorList>
            <person name="Jia N."/>
            <person name="Wang J."/>
            <person name="Shi W."/>
            <person name="Du L."/>
            <person name="Sun Y."/>
            <person name="Zhan W."/>
            <person name="Jiang J."/>
            <person name="Wang Q."/>
            <person name="Zhang B."/>
            <person name="Ji P."/>
            <person name="Sakyi L.B."/>
            <person name="Cui X."/>
            <person name="Yuan T."/>
            <person name="Jiang B."/>
            <person name="Yang W."/>
            <person name="Lam T.T.-Y."/>
            <person name="Chang Q."/>
            <person name="Ding S."/>
            <person name="Wang X."/>
            <person name="Zhu J."/>
            <person name="Ruan X."/>
            <person name="Zhao L."/>
            <person name="Wei J."/>
            <person name="Que T."/>
            <person name="Du C."/>
            <person name="Cheng J."/>
            <person name="Dai P."/>
            <person name="Han X."/>
            <person name="Huang E."/>
            <person name="Gao Y."/>
            <person name="Liu J."/>
            <person name="Shao H."/>
            <person name="Ye R."/>
            <person name="Li L."/>
            <person name="Wei W."/>
            <person name="Wang X."/>
            <person name="Wang C."/>
            <person name="Yang T."/>
            <person name="Huo Q."/>
            <person name="Li W."/>
            <person name="Guo W."/>
            <person name="Chen H."/>
            <person name="Zhou L."/>
            <person name="Ni X."/>
            <person name="Tian J."/>
            <person name="Zhou Y."/>
            <person name="Sheng Y."/>
            <person name="Liu T."/>
            <person name="Pan Y."/>
            <person name="Xia L."/>
            <person name="Li J."/>
            <person name="Zhao F."/>
            <person name="Cao W."/>
        </authorList>
    </citation>
    <scope>NUCLEOTIDE SEQUENCE</scope>
    <source>
        <strain evidence="1">Dsil-2018</strain>
    </source>
</reference>
<protein>
    <submittedName>
        <fullName evidence="1">Uncharacterized protein</fullName>
    </submittedName>
</protein>
<dbReference type="EMBL" id="CM023474">
    <property type="protein sequence ID" value="KAH7950345.1"/>
    <property type="molecule type" value="Genomic_DNA"/>
</dbReference>
<name>A0ACB8CTH7_DERSI</name>
<sequence length="329" mass="36092">MRPDNIRWLDLCMRGRSSSCAPFSRRNRSTSAVGAWLPVPTLPELSPTLHPSPGQIQYMSNVTALKRQSRRKFKSKLPFVAPRGIGPSSSPLNMQANHPELFALLTTQPEADEDERRCDVAGCATEPPVSRRSSNGELLTTPGTMPTEEYKARLSSDGAKPSDKKQREEVAFDVVENVTGFIGEEEVTLDEKPESKALSESDLVVRKVREDLQEKGPAKEDDLREGLLCPWAAHLLLGGATAGCSESKENQAHHHGQAEAHLQGWGWRPGERAASATKDTAASELQPSSRPKDEEVEKLRSLPTEPTPRPVSPVSKSGRTEEELPLPRA</sequence>
<evidence type="ECO:0000313" key="2">
    <source>
        <dbReference type="Proteomes" id="UP000821865"/>
    </source>
</evidence>
<keyword evidence="2" id="KW-1185">Reference proteome</keyword>
<comment type="caution">
    <text evidence="1">The sequence shown here is derived from an EMBL/GenBank/DDBJ whole genome shotgun (WGS) entry which is preliminary data.</text>
</comment>
<gene>
    <name evidence="1" type="ORF">HPB49_022719</name>
</gene>
<evidence type="ECO:0000313" key="1">
    <source>
        <dbReference type="EMBL" id="KAH7950345.1"/>
    </source>
</evidence>
<dbReference type="Proteomes" id="UP000821865">
    <property type="component" value="Chromosome 5"/>
</dbReference>
<accession>A0ACB8CTH7</accession>